<evidence type="ECO:0000256" key="1">
    <source>
        <dbReference type="SAM" id="Phobius"/>
    </source>
</evidence>
<gene>
    <name evidence="2" type="ORF">CEPID_02055</name>
</gene>
<keyword evidence="1" id="KW-0472">Membrane</keyword>
<dbReference type="GO" id="GO:0015128">
    <property type="term" value="F:gluconate transmembrane transporter activity"/>
    <property type="evidence" value="ECO:0007669"/>
    <property type="project" value="InterPro"/>
</dbReference>
<feature type="transmembrane region" description="Helical" evidence="1">
    <location>
        <begin position="336"/>
        <end position="361"/>
    </location>
</feature>
<dbReference type="EMBL" id="CP011541">
    <property type="protein sequence ID" value="AKK02292.1"/>
    <property type="molecule type" value="Genomic_DNA"/>
</dbReference>
<keyword evidence="1" id="KW-1133">Transmembrane helix</keyword>
<keyword evidence="3" id="KW-1185">Reference proteome</keyword>
<feature type="transmembrane region" description="Helical" evidence="1">
    <location>
        <begin position="63"/>
        <end position="84"/>
    </location>
</feature>
<keyword evidence="1" id="KW-0812">Transmembrane</keyword>
<feature type="transmembrane region" description="Helical" evidence="1">
    <location>
        <begin position="457"/>
        <end position="478"/>
    </location>
</feature>
<feature type="transmembrane region" description="Helical" evidence="1">
    <location>
        <begin position="104"/>
        <end position="129"/>
    </location>
</feature>
<sequence length="479" mass="50065">MVVPMIGIFLSLVVLIVLAYRGHSVVIAAPIAALLATLLSGAPLLATYTQIFMPALGKFITNFFPLFLTGAVFGRLMTVSGLAHDLAVGISKLFGPKRALLSTVLATALLTYGGVSAWVVAFTIVPIATALFQEAEIPKRLMPAAIAFGTITFAIAALPGSPQVHNVIPTKYFGTTSYAAPLIGLSGTALMLVLGMLWLEYRVRALHRAGERYMPLDGVHADATAALSALEEEEGGHSEVPAHRTAGNTAVRGLLGLLPIVVVVVMNYSFIYLISKRLDFSYLAEEKFGKVSLDSVVGTWSVTVALATAILVIFAMRPGMFGAFVQALSDGAKTAILPVFTTASEVGYGAVIASLAAFTMIRNGVFSISDNALVVAVVSTGVISGITGSSAGGLSMTLQTFGSDLARMATEQGISLEAMHRITAMASVSFDSLPHNGAVLTMLLVCGMTHKQSYKDVAVCTVVVPIIVVSILLAAVSIV</sequence>
<evidence type="ECO:0000313" key="2">
    <source>
        <dbReference type="EMBL" id="AKK02292.1"/>
    </source>
</evidence>
<dbReference type="AlphaFoldDB" id="A0A0G3GTX6"/>
<dbReference type="Proteomes" id="UP000035368">
    <property type="component" value="Chromosome"/>
</dbReference>
<name>A0A0G3GTX6_9CORY</name>
<feature type="transmembrane region" description="Helical" evidence="1">
    <location>
        <begin position="295"/>
        <end position="315"/>
    </location>
</feature>
<dbReference type="InterPro" id="IPR003474">
    <property type="entry name" value="Glcn_transporter"/>
</dbReference>
<feature type="transmembrane region" description="Helical" evidence="1">
    <location>
        <begin position="31"/>
        <end position="51"/>
    </location>
</feature>
<dbReference type="PANTHER" id="PTHR30354">
    <property type="entry name" value="GNT FAMILY GLUCONATE TRANSPORTER"/>
    <property type="match status" value="1"/>
</dbReference>
<dbReference type="GO" id="GO:0005886">
    <property type="term" value="C:plasma membrane"/>
    <property type="evidence" value="ECO:0007669"/>
    <property type="project" value="TreeGrafter"/>
</dbReference>
<evidence type="ECO:0000313" key="3">
    <source>
        <dbReference type="Proteomes" id="UP000035368"/>
    </source>
</evidence>
<dbReference type="OrthoDB" id="86125at2"/>
<feature type="transmembrane region" description="Helical" evidence="1">
    <location>
        <begin position="373"/>
        <end position="398"/>
    </location>
</feature>
<accession>A0A0G3GTX6</accession>
<feature type="transmembrane region" description="Helical" evidence="1">
    <location>
        <begin position="254"/>
        <end position="275"/>
    </location>
</feature>
<dbReference type="PATRIC" id="fig|1050174.4.peg.414"/>
<feature type="transmembrane region" description="Helical" evidence="1">
    <location>
        <begin position="178"/>
        <end position="199"/>
    </location>
</feature>
<dbReference type="KEGG" id="cei:CEPID_02055"/>
<protein>
    <submittedName>
        <fullName evidence="2">H+/gluconate symporter family protein</fullName>
    </submittedName>
</protein>
<feature type="transmembrane region" description="Helical" evidence="1">
    <location>
        <begin position="141"/>
        <end position="158"/>
    </location>
</feature>
<reference evidence="2 3" key="1">
    <citation type="submission" date="2015-05" db="EMBL/GenBank/DDBJ databases">
        <title>Complete genome sequence of Corynebacterium epidermidicanis DSM 45586, isolated from the skin of a dog suffering from pruritus.</title>
        <authorList>
            <person name="Ruckert C."/>
            <person name="Albersmeier A."/>
            <person name="Winkler A."/>
            <person name="Tauch A."/>
        </authorList>
    </citation>
    <scope>NUCLEOTIDE SEQUENCE [LARGE SCALE GENOMIC DNA]</scope>
    <source>
        <strain evidence="2 3">DSM 45586</strain>
    </source>
</reference>
<dbReference type="PANTHER" id="PTHR30354:SF7">
    <property type="entry name" value="BLL7963 PROTEIN"/>
    <property type="match status" value="1"/>
</dbReference>
<dbReference type="STRING" id="1050174.CEPID_02055"/>
<dbReference type="RefSeq" id="WP_047239539.1">
    <property type="nucleotide sequence ID" value="NZ_CP011541.1"/>
</dbReference>
<proteinExistence type="predicted"/>
<organism evidence="2 3">
    <name type="scientific">Corynebacterium epidermidicanis</name>
    <dbReference type="NCBI Taxonomy" id="1050174"/>
    <lineage>
        <taxon>Bacteria</taxon>
        <taxon>Bacillati</taxon>
        <taxon>Actinomycetota</taxon>
        <taxon>Actinomycetes</taxon>
        <taxon>Mycobacteriales</taxon>
        <taxon>Corynebacteriaceae</taxon>
        <taxon>Corynebacterium</taxon>
    </lineage>
</organism>